<sequence length="105" mass="11759">MLEVITYFSEDCLKIGRLKKLLVSVWELMCRKGSGADSTTHGVLIIRVEEAIGRVHQMDNHGCELSPHVYNLLINGFVLSFQTRGGNSLFQGNGIQRLFPHSCLL</sequence>
<reference evidence="1" key="2">
    <citation type="journal article" date="2023" name="Int. J. Mol. Sci.">
        <title>De Novo Assembly and Annotation of 11 Diverse Shrub Willow (Salix) Genomes Reveals Novel Gene Organization in Sex-Linked Regions.</title>
        <authorList>
            <person name="Hyden B."/>
            <person name="Feng K."/>
            <person name="Yates T.B."/>
            <person name="Jawdy S."/>
            <person name="Cereghino C."/>
            <person name="Smart L.B."/>
            <person name="Muchero W."/>
        </authorList>
    </citation>
    <scope>NUCLEOTIDE SEQUENCE</scope>
    <source>
        <tissue evidence="1">Shoot tip</tissue>
    </source>
</reference>
<dbReference type="EMBL" id="JAPFFM010000009">
    <property type="protein sequence ID" value="KAJ6746989.1"/>
    <property type="molecule type" value="Genomic_DNA"/>
</dbReference>
<name>A0A9Q0VE06_9ROSI</name>
<proteinExistence type="predicted"/>
<evidence type="ECO:0000313" key="1">
    <source>
        <dbReference type="EMBL" id="KAJ6746989.1"/>
    </source>
</evidence>
<dbReference type="AlphaFoldDB" id="A0A9Q0VE06"/>
<reference evidence="1" key="1">
    <citation type="submission" date="2022-11" db="EMBL/GenBank/DDBJ databases">
        <authorList>
            <person name="Hyden B.L."/>
            <person name="Feng K."/>
            <person name="Yates T."/>
            <person name="Jawdy S."/>
            <person name="Smart L.B."/>
            <person name="Muchero W."/>
        </authorList>
    </citation>
    <scope>NUCLEOTIDE SEQUENCE</scope>
    <source>
        <tissue evidence="1">Shoot tip</tissue>
    </source>
</reference>
<evidence type="ECO:0000313" key="2">
    <source>
        <dbReference type="Proteomes" id="UP001151752"/>
    </source>
</evidence>
<dbReference type="Proteomes" id="UP001151752">
    <property type="component" value="Chromosome 6"/>
</dbReference>
<accession>A0A9Q0VE06</accession>
<gene>
    <name evidence="1" type="ORF">OIU74_029451</name>
</gene>
<protein>
    <submittedName>
        <fullName evidence="1">Uncharacterized protein</fullName>
    </submittedName>
</protein>
<keyword evidence="2" id="KW-1185">Reference proteome</keyword>
<organism evidence="1 2">
    <name type="scientific">Salix koriyanagi</name>
    <dbReference type="NCBI Taxonomy" id="2511006"/>
    <lineage>
        <taxon>Eukaryota</taxon>
        <taxon>Viridiplantae</taxon>
        <taxon>Streptophyta</taxon>
        <taxon>Embryophyta</taxon>
        <taxon>Tracheophyta</taxon>
        <taxon>Spermatophyta</taxon>
        <taxon>Magnoliopsida</taxon>
        <taxon>eudicotyledons</taxon>
        <taxon>Gunneridae</taxon>
        <taxon>Pentapetalae</taxon>
        <taxon>rosids</taxon>
        <taxon>fabids</taxon>
        <taxon>Malpighiales</taxon>
        <taxon>Salicaceae</taxon>
        <taxon>Saliceae</taxon>
        <taxon>Salix</taxon>
    </lineage>
</organism>
<comment type="caution">
    <text evidence="1">The sequence shown here is derived from an EMBL/GenBank/DDBJ whole genome shotgun (WGS) entry which is preliminary data.</text>
</comment>